<dbReference type="PANTHER" id="PTHR32305:SF15">
    <property type="entry name" value="PROTEIN RHSA-RELATED"/>
    <property type="match status" value="1"/>
</dbReference>
<evidence type="ECO:0000259" key="3">
    <source>
        <dbReference type="Pfam" id="PF25023"/>
    </source>
</evidence>
<dbReference type="NCBIfam" id="TIGR03696">
    <property type="entry name" value="Rhs_assc_core"/>
    <property type="match status" value="1"/>
</dbReference>
<reference evidence="4 5" key="1">
    <citation type="journal article" date="2019" name="Int. J. Syst. Evol. Microbiol.">
        <title>The Global Catalogue of Microorganisms (GCM) 10K type strain sequencing project: providing services to taxonomists for standard genome sequencing and annotation.</title>
        <authorList>
            <consortium name="The Broad Institute Genomics Platform"/>
            <consortium name="The Broad Institute Genome Sequencing Center for Infectious Disease"/>
            <person name="Wu L."/>
            <person name="Ma J."/>
        </authorList>
    </citation>
    <scope>NUCLEOTIDE SEQUENCE [LARGE SCALE GENOMIC DNA]</scope>
    <source>
        <strain evidence="4 5">JCM 15089</strain>
    </source>
</reference>
<evidence type="ECO:0000256" key="1">
    <source>
        <dbReference type="ARBA" id="ARBA00022737"/>
    </source>
</evidence>
<dbReference type="Proteomes" id="UP001499951">
    <property type="component" value="Unassembled WGS sequence"/>
</dbReference>
<comment type="caution">
    <text evidence="4">The sequence shown here is derived from an EMBL/GenBank/DDBJ whole genome shotgun (WGS) entry which is preliminary data.</text>
</comment>
<keyword evidence="1" id="KW-0677">Repeat</keyword>
<evidence type="ECO:0000313" key="5">
    <source>
        <dbReference type="Proteomes" id="UP001499951"/>
    </source>
</evidence>
<dbReference type="SUPFAM" id="SSF54001">
    <property type="entry name" value="Cysteine proteinases"/>
    <property type="match status" value="1"/>
</dbReference>
<organism evidence="4 5">
    <name type="scientific">Rhizomicrobium electricum</name>
    <dbReference type="NCBI Taxonomy" id="480070"/>
    <lineage>
        <taxon>Bacteria</taxon>
        <taxon>Pseudomonadati</taxon>
        <taxon>Pseudomonadota</taxon>
        <taxon>Alphaproteobacteria</taxon>
        <taxon>Micropepsales</taxon>
        <taxon>Micropepsaceae</taxon>
        <taxon>Rhizomicrobium</taxon>
    </lineage>
</organism>
<feature type="domain" description="Transglutaminase-like" evidence="2">
    <location>
        <begin position="48"/>
        <end position="190"/>
    </location>
</feature>
<proteinExistence type="predicted"/>
<evidence type="ECO:0008006" key="6">
    <source>
        <dbReference type="Google" id="ProtNLM"/>
    </source>
</evidence>
<dbReference type="Gene3D" id="2.180.10.10">
    <property type="entry name" value="RHS repeat-associated core"/>
    <property type="match status" value="2"/>
</dbReference>
<name>A0ABN1ENR9_9PROT</name>
<dbReference type="InterPro" id="IPR031325">
    <property type="entry name" value="RHS_repeat"/>
</dbReference>
<dbReference type="InterPro" id="IPR056823">
    <property type="entry name" value="TEN-like_YD-shell"/>
</dbReference>
<dbReference type="InterPro" id="IPR050708">
    <property type="entry name" value="T6SS_VgrG/RHS"/>
</dbReference>
<sequence length="2216" mass="238061">MPAMKIMTAPLVSLAEAQAYYGTDTTHTWTFANDTDAVKAALNAPAPEIVETARALKNSPDLIFEFVHNQIEVEFAFGLRKGALGTLINKSGTPFDQNALFVALVRQAGFEAQYIIGEAQFTAAEFTRWTGVSDVQAACRLLAAGGIPATFNGSATWSADCSQAGTLASVTMFHIWSKVKIEGAWYTFDPSFKEHTSPVARNLIAASGIGAGVAASQVAASQSGNQAGSNFIRNANTENLNSYLNSRATQLLSDLTTSQFSQDTDTVVGISKIVPSYVPVGGWRNTNLSGHTALGGPITGDIPNQYRSKLHVTVGNFEGLNNYPSVLDKEFYVDDIDGRQLGVRSSFEKGGYPTNGVPVNTPYPPPPLSLRLMFDDVALLTSGDVPLAPGGRVTLQASHPYAANSGTYGRQSAIYPLASFLTPFTIVSAWGHISPGLASKWGRETGLDHELPNSAIPYACGGYDSVVGWDQCWDTSQRPSGDYSNQKMTANWLAQLSKMIALQAQLGGAKADHQHSIGVVSGQGPVRMSTSPDASVPGARNYFDVPELFTSLNVTTAISITSKTNDAIRRNAIARSVGLAAATLEGSVIEQMQDLPDTASTATRFAWGNRPDAEDPCASQIARRFYNFTGSTVSSRNGLYVYEGVPTGCDAFPRIEDPTTHEVLAAMAINRLDTVIDGYLTDGFDVNASAEAFLGPGARFGVRENYWGNYPSLQRGGALVATQYDATGNVLQIAHAIVGESGLMKGGGGMQPENFSQYDPSKAADVLKDRFVDHSTMLGVDLKTGDAGYTTPTLLSVGGSDAPYGLKLVGTFKAGLKACVDPCLGPKGGGWTHNWDIRFNNSGSGLEAMGATSPRAAAGTLVAFLIMQDIYAQTNRTNLEKDVYAALAADWWRQQMVANVVTITRGFSGQQFVRLADNTWMPPVGSPAALTQMGSRTKVRDWCIADPANDAAEHRSTSRRWDHTNVSFSLRNAGGDVLNFASTFGGYDTQNQCRTAYYYKPTTWVFPQGPSLSFEYDGVLGVLKVTSSIGRELAFTHDVAAGAALPSFTTSSGSASARYIDTITGSGFRDAAGNSYTIGGGPDIAERSATQRPVPYSRIGKVYEPVSSTLPVLEFTYDSRGLVKEAKDANAWQLQSHGPHKWYIAEGARGEHVDPVGGSYTVYFDTDGNAVRHIDELGRETASVYDGRHRVVSRTFPEHDTDKFGYDNFDNVTSLTKYPKSCWPNLDNCTGQISISAGYNTIWNKLDHIVDALGNRTDFTYYDAGVGSSMLHTVQRPAVDNSRPIYSFEYNPLGLLAKEVDPVGVTTIHGYDSSGNRTSTTVGTTAVGSHPALNLTSAFGYDTVGNLVYVDGPRTDVDDTSYFTYDAVRRRVFEISPDPDDVGPHPRPAQKTIYDARGRVIEVQRGATSSVSGEGFEMDSKVVTTYDPSGNAIAKKTYDRAGVVLDFAQMSYDADNRVVCTAIRMNSGAFASAPDDACSITAGATLEDRITRKYYDPAGQLLREVRGFGSSVQQTYATSTYTPDGLLDTVTDADGGSHITKYVYDDFNRLHVTSFAFGSSEQRNEQLDYDANGKVTSRTTRAGKTITYTYDALSRLVGKSVPVDSGVSPAKTVVWNYDLAGRIVRSSDATGGADSNIIVNEFDAAGRLVSLTNTIAGFPSSANPAKTIGYELDAAGNRTKLTWPDGPYNVGYAYDALNHMLGACENAAPMISQLAAGTSVSCSNGSAPLASFGYDNLARVVWRQYPAGESADKVAYSWSPQDELMTLLHTISNGNSVEFINRYSPAHQIVTATLSNNAYRYMSSCSGVSSYDPVNGLNQYTHVTAACGGSAGIDYDPNGNLTTDQSSHYQYDPENQLVRATTASMTASYAYDPSGRRTKKVVAGGVYSGTTYFLNSGDDEIAEYNGSGVLLSRYVPGMSVDQPLAMVTAAGVKSFFHQDKLGSVIAMTSTSGAPTEGPYAYDAYGNCRVGGAACTGGVPYKFTGRRYDPETGLYYYRARYYSAGIGRFLQTDPIGTKDDLNLYAYVGNDPTDKTDPSGLSCEGNSPGHYSCHFDHFQNGYNKDGTPNLLRRDQLSKSELKAVERYEASYTQAVNRLTSNPNQKVQVAVPGADGGKFTVTAGQVASALISRSFVRDYTQGHGNAGANTMHGLTRVFDRGINVRDNFSRMMGIVHEGIHSSPQEALGLRDQNMLGYKELNDAHQKPYNGAASGLLDGE</sequence>
<dbReference type="InterPro" id="IPR038765">
    <property type="entry name" value="Papain-like_cys_pep_sf"/>
</dbReference>
<accession>A0ABN1ENR9</accession>
<dbReference type="Pfam" id="PF25023">
    <property type="entry name" value="TEN_YD-shell"/>
    <property type="match status" value="1"/>
</dbReference>
<dbReference type="RefSeq" id="WP_166933927.1">
    <property type="nucleotide sequence ID" value="NZ_BAAADD010000005.1"/>
</dbReference>
<dbReference type="InterPro" id="IPR006530">
    <property type="entry name" value="YD"/>
</dbReference>
<dbReference type="InterPro" id="IPR002931">
    <property type="entry name" value="Transglutaminase-like"/>
</dbReference>
<protein>
    <recommendedName>
        <fullName evidence="6">Transglutaminase-like domain-containing protein</fullName>
    </recommendedName>
</protein>
<evidence type="ECO:0000259" key="2">
    <source>
        <dbReference type="Pfam" id="PF01841"/>
    </source>
</evidence>
<dbReference type="PANTHER" id="PTHR32305">
    <property type="match status" value="1"/>
</dbReference>
<dbReference type="EMBL" id="BAAADD010000005">
    <property type="protein sequence ID" value="GAA0570625.1"/>
    <property type="molecule type" value="Genomic_DNA"/>
</dbReference>
<keyword evidence="5" id="KW-1185">Reference proteome</keyword>
<dbReference type="NCBIfam" id="TIGR01643">
    <property type="entry name" value="YD_repeat_2x"/>
    <property type="match status" value="3"/>
</dbReference>
<dbReference type="Pfam" id="PF01841">
    <property type="entry name" value="Transglut_core"/>
    <property type="match status" value="1"/>
</dbReference>
<gene>
    <name evidence="4" type="ORF">GCM10008942_19200</name>
</gene>
<dbReference type="InterPro" id="IPR022385">
    <property type="entry name" value="Rhs_assc_core"/>
</dbReference>
<dbReference type="Gene3D" id="3.10.620.30">
    <property type="match status" value="1"/>
</dbReference>
<evidence type="ECO:0000313" key="4">
    <source>
        <dbReference type="EMBL" id="GAA0570625.1"/>
    </source>
</evidence>
<feature type="domain" description="Teneurin-like YD-shell" evidence="3">
    <location>
        <begin position="1731"/>
        <end position="2030"/>
    </location>
</feature>
<dbReference type="Pfam" id="PF05593">
    <property type="entry name" value="RHS_repeat"/>
    <property type="match status" value="2"/>
</dbReference>